<protein>
    <submittedName>
        <fullName evidence="2">Putative oxidoreductase</fullName>
    </submittedName>
</protein>
<dbReference type="Gene3D" id="3.40.50.720">
    <property type="entry name" value="NAD(P)-binding Rossmann-like Domain"/>
    <property type="match status" value="1"/>
</dbReference>
<organism evidence="2 3">
    <name type="scientific">Streptomyces albus (strain ATCC 21838 / DSM 41398 / FERM P-419 / JCM 4703 / NBRC 107858)</name>
    <dbReference type="NCBI Taxonomy" id="1081613"/>
    <lineage>
        <taxon>Bacteria</taxon>
        <taxon>Bacillati</taxon>
        <taxon>Actinomycetota</taxon>
        <taxon>Actinomycetes</taxon>
        <taxon>Kitasatosporales</taxon>
        <taxon>Streptomycetaceae</taxon>
        <taxon>Streptomyces</taxon>
    </lineage>
</organism>
<dbReference type="InterPro" id="IPR052228">
    <property type="entry name" value="Sec_Metab_Biosynth_Oxidored"/>
</dbReference>
<dbReference type="EMBL" id="CP010519">
    <property type="protein sequence ID" value="AJE83795.1"/>
    <property type="molecule type" value="Genomic_DNA"/>
</dbReference>
<keyword evidence="1" id="KW-0560">Oxidoreductase</keyword>
<sequence>MRRRGRTGWRRRGAAGRAHFLRADLGLVAENRVLVARLRESFARIDALVLCARHFRSDRLVTAEGLEYTFAHFCLSRFLLGHGLAELLEAAPEPVLLNVAGPGGGAPVHWDDLQLARNYDGLTALAQGGRLNDLLGAGFHAARPGSPVRYVLFHPGVVRTGFSGQYTPEAGAQVEAMRRSAPPVEEAVPPLHRVLDHPPAAPLSAFVRGEPLDPYAPYGPERTAEEARRLHRYTQELLAARGFGQP</sequence>
<evidence type="ECO:0000313" key="2">
    <source>
        <dbReference type="EMBL" id="AJE83795.1"/>
    </source>
</evidence>
<proteinExistence type="predicted"/>
<name>A0A0B5EX40_STRA4</name>
<dbReference type="PANTHER" id="PTHR47534">
    <property type="entry name" value="YALI0E05731P"/>
    <property type="match status" value="1"/>
</dbReference>
<reference evidence="2 3" key="1">
    <citation type="submission" date="2015-01" db="EMBL/GenBank/DDBJ databases">
        <title>Enhanced salinomycin production by adjusting the supply of polyketide extender units in Streptomyce albus DSM 41398.</title>
        <authorList>
            <person name="Lu C."/>
        </authorList>
    </citation>
    <scope>NUCLEOTIDE SEQUENCE [LARGE SCALE GENOMIC DNA]</scope>
    <source>
        <strain evidence="3">ATCC 21838 / DSM 41398 / FERM P-419 / JCM 4703 / NBRC 107858</strain>
    </source>
</reference>
<accession>A0A0B5EX40</accession>
<dbReference type="PANTHER" id="PTHR47534:SF3">
    <property type="entry name" value="ALCOHOL DEHYDROGENASE-LIKE C-TERMINAL DOMAIN-CONTAINING PROTEIN"/>
    <property type="match status" value="1"/>
</dbReference>
<dbReference type="KEGG" id="sals:SLNWT_3419"/>
<dbReference type="InterPro" id="IPR036291">
    <property type="entry name" value="NAD(P)-bd_dom_sf"/>
</dbReference>
<dbReference type="AlphaFoldDB" id="A0A0B5EX40"/>
<dbReference type="SUPFAM" id="SSF51735">
    <property type="entry name" value="NAD(P)-binding Rossmann-fold domains"/>
    <property type="match status" value="1"/>
</dbReference>
<dbReference type="Proteomes" id="UP000031523">
    <property type="component" value="Chromosome"/>
</dbReference>
<evidence type="ECO:0000313" key="3">
    <source>
        <dbReference type="Proteomes" id="UP000031523"/>
    </source>
</evidence>
<gene>
    <name evidence="2" type="ORF">SLNWT_3419</name>
</gene>
<dbReference type="GO" id="GO:0016491">
    <property type="term" value="F:oxidoreductase activity"/>
    <property type="evidence" value="ECO:0007669"/>
    <property type="project" value="UniProtKB-KW"/>
</dbReference>
<evidence type="ECO:0000256" key="1">
    <source>
        <dbReference type="ARBA" id="ARBA00023002"/>
    </source>
</evidence>
<keyword evidence="3" id="KW-1185">Reference proteome</keyword>